<feature type="domain" description="B box-type" evidence="2">
    <location>
        <begin position="1"/>
        <end position="51"/>
    </location>
</feature>
<dbReference type="Proteomes" id="UP000683360">
    <property type="component" value="Unassembled WGS sequence"/>
</dbReference>
<evidence type="ECO:0000259" key="2">
    <source>
        <dbReference type="PROSITE" id="PS50119"/>
    </source>
</evidence>
<reference evidence="3" key="1">
    <citation type="submission" date="2021-03" db="EMBL/GenBank/DDBJ databases">
        <authorList>
            <person name="Bekaert M."/>
        </authorList>
    </citation>
    <scope>NUCLEOTIDE SEQUENCE</scope>
</reference>
<keyword evidence="1" id="KW-0862">Zinc</keyword>
<comment type="caution">
    <text evidence="3">The sequence shown here is derived from an EMBL/GenBank/DDBJ whole genome shotgun (WGS) entry which is preliminary data.</text>
</comment>
<proteinExistence type="predicted"/>
<dbReference type="PROSITE" id="PS50119">
    <property type="entry name" value="ZF_BBOX"/>
    <property type="match status" value="1"/>
</dbReference>
<accession>A0A8S3VFH3</accession>
<dbReference type="PANTHER" id="PTHR25462:SF296">
    <property type="entry name" value="MEIOTIC P26, ISOFORM F"/>
    <property type="match status" value="1"/>
</dbReference>
<dbReference type="GO" id="GO:0008270">
    <property type="term" value="F:zinc ion binding"/>
    <property type="evidence" value="ECO:0007669"/>
    <property type="project" value="UniProtKB-KW"/>
</dbReference>
<evidence type="ECO:0000256" key="1">
    <source>
        <dbReference type="PROSITE-ProRule" id="PRU00024"/>
    </source>
</evidence>
<keyword evidence="1" id="KW-0863">Zinc-finger</keyword>
<keyword evidence="4" id="KW-1185">Reference proteome</keyword>
<organism evidence="3 4">
    <name type="scientific">Mytilus edulis</name>
    <name type="common">Blue mussel</name>
    <dbReference type="NCBI Taxonomy" id="6550"/>
    <lineage>
        <taxon>Eukaryota</taxon>
        <taxon>Metazoa</taxon>
        <taxon>Spiralia</taxon>
        <taxon>Lophotrochozoa</taxon>
        <taxon>Mollusca</taxon>
        <taxon>Bivalvia</taxon>
        <taxon>Autobranchia</taxon>
        <taxon>Pteriomorphia</taxon>
        <taxon>Mytilida</taxon>
        <taxon>Mytiloidea</taxon>
        <taxon>Mytilidae</taxon>
        <taxon>Mytilinae</taxon>
        <taxon>Mytilus</taxon>
    </lineage>
</organism>
<sequence>MATKYCEPCNARGRTPTAFRWCTECKETLCSECTEAHKVQKMSQDHHLVEICKIPQRVNLSYSCSKHQHLPFDYFCVDHDVICCKECLPKNHLACTNVTSIDLVSKNFKQSQSFMDSEEQLRYIIEVLEKLIKNRKENYSRIEQEEEIILEQISTVKQNVISRLEF</sequence>
<evidence type="ECO:0000313" key="4">
    <source>
        <dbReference type="Proteomes" id="UP000683360"/>
    </source>
</evidence>
<dbReference type="Gene3D" id="3.30.160.60">
    <property type="entry name" value="Classic Zinc Finger"/>
    <property type="match status" value="1"/>
</dbReference>
<dbReference type="OrthoDB" id="6162356at2759"/>
<dbReference type="PANTHER" id="PTHR25462">
    <property type="entry name" value="BONUS, ISOFORM C-RELATED"/>
    <property type="match status" value="1"/>
</dbReference>
<dbReference type="EMBL" id="CAJPWZ010003303">
    <property type="protein sequence ID" value="CAG2256371.1"/>
    <property type="molecule type" value="Genomic_DNA"/>
</dbReference>
<protein>
    <recommendedName>
        <fullName evidence="2">B box-type domain-containing protein</fullName>
    </recommendedName>
</protein>
<dbReference type="InterPro" id="IPR000315">
    <property type="entry name" value="Znf_B-box"/>
</dbReference>
<gene>
    <name evidence="3" type="ORF">MEDL_67706</name>
</gene>
<dbReference type="AlphaFoldDB" id="A0A8S3VFH3"/>
<dbReference type="SUPFAM" id="SSF57845">
    <property type="entry name" value="B-box zinc-binding domain"/>
    <property type="match status" value="1"/>
</dbReference>
<keyword evidence="1" id="KW-0479">Metal-binding</keyword>
<name>A0A8S3VFH3_MYTED</name>
<dbReference type="InterPro" id="IPR047153">
    <property type="entry name" value="TRIM45/56/19-like"/>
</dbReference>
<evidence type="ECO:0000313" key="3">
    <source>
        <dbReference type="EMBL" id="CAG2256371.1"/>
    </source>
</evidence>